<dbReference type="EMBL" id="PJAI02000023">
    <property type="protein sequence ID" value="TYK64511.1"/>
    <property type="molecule type" value="Genomic_DNA"/>
</dbReference>
<comment type="caution">
    <text evidence="2">The sequence shown here is derived from an EMBL/GenBank/DDBJ whole genome shotgun (WGS) entry which is preliminary data.</text>
</comment>
<feature type="transmembrane region" description="Helical" evidence="1">
    <location>
        <begin position="446"/>
        <end position="465"/>
    </location>
</feature>
<name>A0ABY3MTR1_9GAMM</name>
<proteinExistence type="predicted"/>
<evidence type="ECO:0000313" key="2">
    <source>
        <dbReference type="EMBL" id="TYK64511.1"/>
    </source>
</evidence>
<evidence type="ECO:0000256" key="1">
    <source>
        <dbReference type="SAM" id="Phobius"/>
    </source>
</evidence>
<dbReference type="RefSeq" id="WP_101343056.1">
    <property type="nucleotide sequence ID" value="NZ_PJAI02000023.1"/>
</dbReference>
<accession>A0ABY3MTR1</accession>
<evidence type="ECO:0000313" key="3">
    <source>
        <dbReference type="Proteomes" id="UP000815846"/>
    </source>
</evidence>
<sequence length="468" mass="53686">MSNATKPPVIPKVTPTATPTTQNVNFSCSSINAVNSSAENTKLRFRAIAPIYSPLSLHLGVDQFSSSFTAALKTIKLDVLTNMDQSRTPLKWRGKLVNVVGQQDEARQYQSTEQNSKEVRLLCWSPSELGTNDSKVMFHVFTNHIAIAEIELVVDISAMDKVTDELVKSLESKVQCLAEQQVEHCFEDFYHDLKQLKLQLSDDFILAEKIPPKAGTWVARTMLVSDEQLAQVNIQRILTLWLQKTSRPEDAADIISGKKDYSMTWLNYAVKHAQPIGEDPYIQMMVLSQYYYISQEHCNSDLRSAIEMAYAQDKKQKIDKTLATTRTACRLNQIAYFENIKFLNRPNRALLEEILEYWKFNQLVENSERMIEVCNARLLEVDNKKRERSTIMTDFLLVTLSFFAVFELSLYLTEFSREMMSRPALDYNDNKSSFFLGLIAEVDADIMFSFGFGLTLLLIIVYRYIKRN</sequence>
<protein>
    <submittedName>
        <fullName evidence="2">Uncharacterized protein</fullName>
    </submittedName>
</protein>
<keyword evidence="1" id="KW-0812">Transmembrane</keyword>
<feature type="transmembrane region" description="Helical" evidence="1">
    <location>
        <begin position="395"/>
        <end position="413"/>
    </location>
</feature>
<keyword evidence="1" id="KW-0472">Membrane</keyword>
<keyword evidence="1" id="KW-1133">Transmembrane helix</keyword>
<reference evidence="2 3" key="1">
    <citation type="submission" date="2019-08" db="EMBL/GenBank/DDBJ databases">
        <title>Microbe sample from Colwellia echini.</title>
        <authorList>
            <person name="Christiansen L."/>
            <person name="Pathiraja D."/>
            <person name="Schultz-Johansen M."/>
            <person name="Choi I.-G."/>
            <person name="Stougaard P."/>
        </authorList>
    </citation>
    <scope>NUCLEOTIDE SEQUENCE [LARGE SCALE GENOMIC DNA]</scope>
    <source>
        <strain evidence="2 3">A3</strain>
    </source>
</reference>
<organism evidence="2 3">
    <name type="scientific">Colwellia echini</name>
    <dbReference type="NCBI Taxonomy" id="1982103"/>
    <lineage>
        <taxon>Bacteria</taxon>
        <taxon>Pseudomonadati</taxon>
        <taxon>Pseudomonadota</taxon>
        <taxon>Gammaproteobacteria</taxon>
        <taxon>Alteromonadales</taxon>
        <taxon>Colwelliaceae</taxon>
        <taxon>Colwellia</taxon>
    </lineage>
</organism>
<keyword evidence="3" id="KW-1185">Reference proteome</keyword>
<gene>
    <name evidence="2" type="ORF">CWS31_015180</name>
</gene>
<dbReference type="Proteomes" id="UP000815846">
    <property type="component" value="Unassembled WGS sequence"/>
</dbReference>